<feature type="domain" description="Glycosyltransferase subfamily 4-like N-terminal" evidence="2">
    <location>
        <begin position="119"/>
        <end position="256"/>
    </location>
</feature>
<dbReference type="PANTHER" id="PTHR46401">
    <property type="entry name" value="GLYCOSYLTRANSFERASE WBBK-RELATED"/>
    <property type="match status" value="1"/>
</dbReference>
<dbReference type="Pfam" id="PF13439">
    <property type="entry name" value="Glyco_transf_4"/>
    <property type="match status" value="1"/>
</dbReference>
<evidence type="ECO:0000256" key="1">
    <source>
        <dbReference type="ARBA" id="ARBA00022679"/>
    </source>
</evidence>
<dbReference type="GO" id="GO:0016757">
    <property type="term" value="F:glycosyltransferase activity"/>
    <property type="evidence" value="ECO:0007669"/>
    <property type="project" value="TreeGrafter"/>
</dbReference>
<proteinExistence type="predicted"/>
<accession>A0A1G1KT60</accession>
<comment type="caution">
    <text evidence="3">The sequence shown here is derived from an EMBL/GenBank/DDBJ whole genome shotgun (WGS) entry which is preliminary data.</text>
</comment>
<dbReference type="InterPro" id="IPR028098">
    <property type="entry name" value="Glyco_trans_4-like_N"/>
</dbReference>
<dbReference type="EMBL" id="MHFR01000053">
    <property type="protein sequence ID" value="OGW96118.1"/>
    <property type="molecule type" value="Genomic_DNA"/>
</dbReference>
<sequence>MKTILMICHAYPPVPGVGSLRNLGFSRHLPSFGWQPTVLTTQVPPTQTLEEQALLNFIPETIKIIRTPNGFQLNPKNVIIKILYFLGIISKDNASQIASGHSIYSGLPSFLSRTIPLFRLIFWPEGETIWTFTTLLKALSIVKDFDCIYSSSPPAACHVVASLLKKITKKPWIADMRDPLVKHHYYSTDLSSPINDAYKSIRRFYKAQHAAIERDIVTHADKVIVVSPEFKDMLSTSYPEVPPDKFISITNGYDEDIVSHLKNTFLKQYPNNQLSKLKITLTGTIYAPHSYLPLLRTIKAMKNSQTITTTNFELKFVGHDFANLHQIIRNDGIDDVIKIVPRVSFAKAYEFMFEADILLVVVEKQLTNVYFHAKLFPYMIIGKPILCLSAGNNPVTEIIKSCRLGNVVPCDNELAIQSTIAQYIDKFSSGRLEKISPTSQIMNFDRKTLTKNLAELLDDESIL</sequence>
<dbReference type="PANTHER" id="PTHR46401:SF2">
    <property type="entry name" value="GLYCOSYLTRANSFERASE WBBK-RELATED"/>
    <property type="match status" value="1"/>
</dbReference>
<evidence type="ECO:0000259" key="2">
    <source>
        <dbReference type="Pfam" id="PF13439"/>
    </source>
</evidence>
<dbReference type="GO" id="GO:0009103">
    <property type="term" value="P:lipopolysaccharide biosynthetic process"/>
    <property type="evidence" value="ECO:0007669"/>
    <property type="project" value="TreeGrafter"/>
</dbReference>
<organism evidence="3 4">
    <name type="scientific">Candidatus Danuiimicrobium aquiferis</name>
    <dbReference type="NCBI Taxonomy" id="1801832"/>
    <lineage>
        <taxon>Bacteria</taxon>
        <taxon>Pseudomonadati</taxon>
        <taxon>Candidatus Omnitrophota</taxon>
        <taxon>Candidatus Danuiimicrobium</taxon>
    </lineage>
</organism>
<gene>
    <name evidence="3" type="ORF">A3G33_02045</name>
</gene>
<evidence type="ECO:0000313" key="4">
    <source>
        <dbReference type="Proteomes" id="UP000178187"/>
    </source>
</evidence>
<dbReference type="Gene3D" id="3.40.50.2000">
    <property type="entry name" value="Glycogen Phosphorylase B"/>
    <property type="match status" value="2"/>
</dbReference>
<dbReference type="SUPFAM" id="SSF53756">
    <property type="entry name" value="UDP-Glycosyltransferase/glycogen phosphorylase"/>
    <property type="match status" value="1"/>
</dbReference>
<reference evidence="3 4" key="1">
    <citation type="journal article" date="2016" name="Nat. Commun.">
        <title>Thousands of microbial genomes shed light on interconnected biogeochemical processes in an aquifer system.</title>
        <authorList>
            <person name="Anantharaman K."/>
            <person name="Brown C.T."/>
            <person name="Hug L.A."/>
            <person name="Sharon I."/>
            <person name="Castelle C.J."/>
            <person name="Probst A.J."/>
            <person name="Thomas B.C."/>
            <person name="Singh A."/>
            <person name="Wilkins M.J."/>
            <person name="Karaoz U."/>
            <person name="Brodie E.L."/>
            <person name="Williams K.H."/>
            <person name="Hubbard S.S."/>
            <person name="Banfield J.F."/>
        </authorList>
    </citation>
    <scope>NUCLEOTIDE SEQUENCE [LARGE SCALE GENOMIC DNA]</scope>
</reference>
<name>A0A1G1KT60_9BACT</name>
<keyword evidence="1" id="KW-0808">Transferase</keyword>
<dbReference type="CDD" id="cd03794">
    <property type="entry name" value="GT4_WbuB-like"/>
    <property type="match status" value="1"/>
</dbReference>
<dbReference type="AlphaFoldDB" id="A0A1G1KT60"/>
<protein>
    <recommendedName>
        <fullName evidence="2">Glycosyltransferase subfamily 4-like N-terminal domain-containing protein</fullName>
    </recommendedName>
</protein>
<evidence type="ECO:0000313" key="3">
    <source>
        <dbReference type="EMBL" id="OGW96118.1"/>
    </source>
</evidence>
<dbReference type="Proteomes" id="UP000178187">
    <property type="component" value="Unassembled WGS sequence"/>
</dbReference>